<evidence type="ECO:0000313" key="2">
    <source>
        <dbReference type="EMBL" id="KAL0809850.1"/>
    </source>
</evidence>
<feature type="compositionally biased region" description="Low complexity" evidence="1">
    <location>
        <begin position="1014"/>
        <end position="1030"/>
    </location>
</feature>
<proteinExistence type="predicted"/>
<comment type="caution">
    <text evidence="2">The sequence shown here is derived from an EMBL/GenBank/DDBJ whole genome shotgun (WGS) entry which is preliminary data.</text>
</comment>
<feature type="compositionally biased region" description="Polar residues" evidence="1">
    <location>
        <begin position="811"/>
        <end position="825"/>
    </location>
</feature>
<accession>A0ABD0S715</accession>
<sequence length="1085" mass="121049">MTSSRKNEEQVRTDNKVNIAVYGVTLASNPRAGKTSILNNSIKEINDDDVQAGLDLYLKQLVEQIDAWLSTLDIPQIHDTGFRGIVVNDLAGDIIDRHKYLELNPSSRGSDESELEQLKYQIFKWINKLVGEDQHETVQHAPDLMNRIQRIPVPMLTKHSETPENKTNTVTNRNVDNGITKANASAIPSNVRLSSPLGFTTGPMATTNKQNVVQMSSLGPQVRRPSLPAKPTVSFKDRRLSGPPALGIPKTPTKQLQTHAEEQENLPQGLSLVEVHQYFDKIFQNRIKEIPLETPTPEQEALADLARQGIHNGIWKTYLQLKADPEIENDYAVFEMVFEDQLDKMLDCLPQTKEMQKIRQVWKIKVLADVLNLLKSVHSMTDRPTYREMIAKKFDRQYIRAFHLKQSNLNQHICVESIANNFILHSKYKEEDPVKAKIYKQRLMKKVDELVETVKSQANVEFGSINKGQLISMAMDLLKSVPIPHDETLADEVEEILVAEEIDQWYNGLPTTPLLNETDGGLRKRMRELLAKKLCEIEKRLDLDESAEQNLRHEISKFLQQKAILQKDADLGINFMVEELANRLKNRRQQNMLGYESFEKEKPVSSSFVQTDPGDGFAPLIDAEVNAVGPSPYELTEGDFHRDQQQINQSPGIGTSQVAGFSNQLPFHQSSGQTPASCCQGQGILGTSQMAGPSGFVPIQGQINQMPPQSYQGQGMKRTSQTPGLSCQIPFQEQMSHTPPPRGQGQGILGTSQVEGRRSLPPFQEQMSNTPQPCHQEQSIFGTSQVAGPTSVPFQQQMGQPSQSGGPSQGITGTRPASSPRSFYQQPIDQMPQPFHQGQGILGTSQVEGRRSLPPFQEQMSNTPEPCHQDQSIFGTSQVAGPTSVPFHQQMGQPSQSGGPSQGITGTCPASSPRSFYQQPIDQMPQPFHQGQSVLGPVQGFPPPEGFGNQSYHEPVSSIPPDRSFVPPNIEPCAPNLPASQIGPPEQMYQGNIILPPSQASIPPSTDFLTTQDPTPTAATRSTARVASSVPDQGPLDEETDGEEEVRYKCRCMERVWKCKKRRYFEGMDRQPRCYPMPFPCRYFY</sequence>
<evidence type="ECO:0000256" key="1">
    <source>
        <dbReference type="SAM" id="MobiDB-lite"/>
    </source>
</evidence>
<feature type="compositionally biased region" description="Polar residues" evidence="1">
    <location>
        <begin position="701"/>
        <end position="724"/>
    </location>
</feature>
<evidence type="ECO:0008006" key="4">
    <source>
        <dbReference type="Google" id="ProtNLM"/>
    </source>
</evidence>
<dbReference type="Proteomes" id="UP001549921">
    <property type="component" value="Unassembled WGS sequence"/>
</dbReference>
<feature type="compositionally biased region" description="Acidic residues" evidence="1">
    <location>
        <begin position="1035"/>
        <end position="1044"/>
    </location>
</feature>
<dbReference type="AlphaFoldDB" id="A0ABD0S715"/>
<gene>
    <name evidence="2" type="ORF">ABMA28_011339</name>
</gene>
<protein>
    <recommendedName>
        <fullName evidence="4">GED domain-containing protein</fullName>
    </recommendedName>
</protein>
<feature type="compositionally biased region" description="Low complexity" evidence="1">
    <location>
        <begin position="889"/>
        <end position="903"/>
    </location>
</feature>
<evidence type="ECO:0000313" key="3">
    <source>
        <dbReference type="Proteomes" id="UP001549921"/>
    </source>
</evidence>
<name>A0ABD0S715_LOXSC</name>
<feature type="region of interest" description="Disordered" evidence="1">
    <location>
        <begin position="785"/>
        <end position="825"/>
    </location>
</feature>
<dbReference type="EMBL" id="JBEDNZ010000028">
    <property type="protein sequence ID" value="KAL0809850.1"/>
    <property type="molecule type" value="Genomic_DNA"/>
</dbReference>
<feature type="region of interest" description="Disordered" evidence="1">
    <location>
        <begin position="221"/>
        <end position="251"/>
    </location>
</feature>
<feature type="compositionally biased region" description="Low complexity" evidence="1">
    <location>
        <begin position="793"/>
        <end position="810"/>
    </location>
</feature>
<reference evidence="2 3" key="1">
    <citation type="submission" date="2024-06" db="EMBL/GenBank/DDBJ databases">
        <title>A chromosome-level genome assembly of beet webworm, Loxostege sticticalis.</title>
        <authorList>
            <person name="Zhang Y."/>
        </authorList>
    </citation>
    <scope>NUCLEOTIDE SEQUENCE [LARGE SCALE GENOMIC DNA]</scope>
    <source>
        <strain evidence="2">AQ028</strain>
        <tissue evidence="2">Male pupae</tissue>
    </source>
</reference>
<feature type="region of interest" description="Disordered" evidence="1">
    <location>
        <begin position="692"/>
        <end position="724"/>
    </location>
</feature>
<organism evidence="2 3">
    <name type="scientific">Loxostege sticticalis</name>
    <name type="common">Beet webworm moth</name>
    <dbReference type="NCBI Taxonomy" id="481309"/>
    <lineage>
        <taxon>Eukaryota</taxon>
        <taxon>Metazoa</taxon>
        <taxon>Ecdysozoa</taxon>
        <taxon>Arthropoda</taxon>
        <taxon>Hexapoda</taxon>
        <taxon>Insecta</taxon>
        <taxon>Pterygota</taxon>
        <taxon>Neoptera</taxon>
        <taxon>Endopterygota</taxon>
        <taxon>Lepidoptera</taxon>
        <taxon>Glossata</taxon>
        <taxon>Ditrysia</taxon>
        <taxon>Pyraloidea</taxon>
        <taxon>Crambidae</taxon>
        <taxon>Pyraustinae</taxon>
        <taxon>Loxostege</taxon>
    </lineage>
</organism>
<feature type="region of interest" description="Disordered" evidence="1">
    <location>
        <begin position="889"/>
        <end position="912"/>
    </location>
</feature>
<feature type="region of interest" description="Disordered" evidence="1">
    <location>
        <begin position="1010"/>
        <end position="1044"/>
    </location>
</feature>